<evidence type="ECO:0000313" key="3">
    <source>
        <dbReference type="Proteomes" id="UP001321486"/>
    </source>
</evidence>
<dbReference type="EMBL" id="AP027732">
    <property type="protein sequence ID" value="BDZ49196.1"/>
    <property type="molecule type" value="Genomic_DNA"/>
</dbReference>
<dbReference type="GO" id="GO:0016301">
    <property type="term" value="F:kinase activity"/>
    <property type="evidence" value="ECO:0007669"/>
    <property type="project" value="UniProtKB-KW"/>
</dbReference>
<dbReference type="SUPFAM" id="SSF53067">
    <property type="entry name" value="Actin-like ATPase domain"/>
    <property type="match status" value="2"/>
</dbReference>
<reference evidence="3" key="1">
    <citation type="journal article" date="2019" name="Int. J. Syst. Evol. Microbiol.">
        <title>The Global Catalogue of Microorganisms (GCM) 10K type strain sequencing project: providing services to taxonomists for standard genome sequencing and annotation.</title>
        <authorList>
            <consortium name="The Broad Institute Genomics Platform"/>
            <consortium name="The Broad Institute Genome Sequencing Center for Infectious Disease"/>
            <person name="Wu L."/>
            <person name="Ma J."/>
        </authorList>
    </citation>
    <scope>NUCLEOTIDE SEQUENCE [LARGE SCALE GENOMIC DNA]</scope>
    <source>
        <strain evidence="3">NBRC 108728</strain>
    </source>
</reference>
<evidence type="ECO:0000313" key="2">
    <source>
        <dbReference type="EMBL" id="BDZ49196.1"/>
    </source>
</evidence>
<dbReference type="Pfam" id="PF01869">
    <property type="entry name" value="BcrAD_BadFG"/>
    <property type="match status" value="1"/>
</dbReference>
<dbReference type="InterPro" id="IPR002731">
    <property type="entry name" value="ATPase_BadF"/>
</dbReference>
<dbReference type="InterPro" id="IPR043129">
    <property type="entry name" value="ATPase_NBD"/>
</dbReference>
<dbReference type="Proteomes" id="UP001321486">
    <property type="component" value="Chromosome"/>
</dbReference>
<keyword evidence="3" id="KW-1185">Reference proteome</keyword>
<protein>
    <submittedName>
        <fullName evidence="2">Kinase</fullName>
    </submittedName>
</protein>
<organism evidence="2 3">
    <name type="scientific">Frondihabitans sucicola</name>
    <dbReference type="NCBI Taxonomy" id="1268041"/>
    <lineage>
        <taxon>Bacteria</taxon>
        <taxon>Bacillati</taxon>
        <taxon>Actinomycetota</taxon>
        <taxon>Actinomycetes</taxon>
        <taxon>Micrococcales</taxon>
        <taxon>Microbacteriaceae</taxon>
        <taxon>Frondihabitans</taxon>
    </lineage>
</organism>
<feature type="domain" description="ATPase BadF/BadG/BcrA/BcrD type" evidence="1">
    <location>
        <begin position="20"/>
        <end position="314"/>
    </location>
</feature>
<dbReference type="PANTHER" id="PTHR43190">
    <property type="entry name" value="N-ACETYL-D-GLUCOSAMINE KINASE"/>
    <property type="match status" value="1"/>
</dbReference>
<proteinExistence type="predicted"/>
<gene>
    <name evidence="2" type="ORF">GCM10025867_14370</name>
</gene>
<evidence type="ECO:0000259" key="1">
    <source>
        <dbReference type="Pfam" id="PF01869"/>
    </source>
</evidence>
<dbReference type="PANTHER" id="PTHR43190:SF3">
    <property type="entry name" value="N-ACETYL-D-GLUCOSAMINE KINASE"/>
    <property type="match status" value="1"/>
</dbReference>
<dbReference type="RefSeq" id="WP_286346036.1">
    <property type="nucleotide sequence ID" value="NZ_AP027732.1"/>
</dbReference>
<keyword evidence="2" id="KW-0808">Transferase</keyword>
<name>A0ABN6XWA9_9MICO</name>
<sequence>MTSPHGAEADAGRRDVVLAVDGGGSKTDVVAVTVDGDLVGHARGPGSNPQVLGLDEALEILDRLRDTVLRQIGDVNVVETHVYLSGLDLPAEIAAASVGLAHWSADVIDNDLFALLRGGLGDEEATGQDAVAVVCGTGINAIGVRHDGATARFPALGDISGDWGGGSFLGGQALWHAARAEDGRGPSTRLQQDVPEALGFETVRDVTEALHFRRIDFRVVSRLSPVLFAASAAGDEVASRVVDQQADEIVTLTATALKRLDLLDVPVPVVLGGGVLAARHPRLLDGIDSGLAARALATTRVVSVPPLLGAGLLALEHAGAVPAALDRYRAAVLAQSWMAAGVSA</sequence>
<dbReference type="InterPro" id="IPR052519">
    <property type="entry name" value="Euk-type_GlcNAc_Kinase"/>
</dbReference>
<keyword evidence="2" id="KW-0418">Kinase</keyword>
<dbReference type="Gene3D" id="3.30.420.40">
    <property type="match status" value="2"/>
</dbReference>
<accession>A0ABN6XWA9</accession>